<sequence length="64" mass="6918">MNCATRRDQRRSTSTLPNTAQRVILLGAKRLNQNQNSLSCTAGSTRHGPAPLAQLADQTSIKTP</sequence>
<protein>
    <submittedName>
        <fullName evidence="2">Uncharacterized protein</fullName>
    </submittedName>
</protein>
<feature type="non-terminal residue" evidence="2">
    <location>
        <position position="64"/>
    </location>
</feature>
<comment type="caution">
    <text evidence="2">The sequence shown here is derived from an EMBL/GenBank/DDBJ whole genome shotgun (WGS) entry which is preliminary data.</text>
</comment>
<accession>A0A392S056</accession>
<reference evidence="2 3" key="1">
    <citation type="journal article" date="2018" name="Front. Plant Sci.">
        <title>Red Clover (Trifolium pratense) and Zigzag Clover (T. medium) - A Picture of Genomic Similarities and Differences.</title>
        <authorList>
            <person name="Dluhosova J."/>
            <person name="Istvanek J."/>
            <person name="Nedelnik J."/>
            <person name="Repkova J."/>
        </authorList>
    </citation>
    <scope>NUCLEOTIDE SEQUENCE [LARGE SCALE GENOMIC DNA]</scope>
    <source>
        <strain evidence="3">cv. 10/8</strain>
        <tissue evidence="2">Leaf</tissue>
    </source>
</reference>
<proteinExistence type="predicted"/>
<evidence type="ECO:0000313" key="2">
    <source>
        <dbReference type="EMBL" id="MCI41714.1"/>
    </source>
</evidence>
<evidence type="ECO:0000256" key="1">
    <source>
        <dbReference type="SAM" id="MobiDB-lite"/>
    </source>
</evidence>
<dbReference type="AlphaFoldDB" id="A0A392S056"/>
<evidence type="ECO:0000313" key="3">
    <source>
        <dbReference type="Proteomes" id="UP000265520"/>
    </source>
</evidence>
<dbReference type="EMBL" id="LXQA010295359">
    <property type="protein sequence ID" value="MCI41714.1"/>
    <property type="molecule type" value="Genomic_DNA"/>
</dbReference>
<feature type="region of interest" description="Disordered" evidence="1">
    <location>
        <begin position="38"/>
        <end position="64"/>
    </location>
</feature>
<organism evidence="2 3">
    <name type="scientific">Trifolium medium</name>
    <dbReference type="NCBI Taxonomy" id="97028"/>
    <lineage>
        <taxon>Eukaryota</taxon>
        <taxon>Viridiplantae</taxon>
        <taxon>Streptophyta</taxon>
        <taxon>Embryophyta</taxon>
        <taxon>Tracheophyta</taxon>
        <taxon>Spermatophyta</taxon>
        <taxon>Magnoliopsida</taxon>
        <taxon>eudicotyledons</taxon>
        <taxon>Gunneridae</taxon>
        <taxon>Pentapetalae</taxon>
        <taxon>rosids</taxon>
        <taxon>fabids</taxon>
        <taxon>Fabales</taxon>
        <taxon>Fabaceae</taxon>
        <taxon>Papilionoideae</taxon>
        <taxon>50 kb inversion clade</taxon>
        <taxon>NPAAA clade</taxon>
        <taxon>Hologalegina</taxon>
        <taxon>IRL clade</taxon>
        <taxon>Trifolieae</taxon>
        <taxon>Trifolium</taxon>
    </lineage>
</organism>
<keyword evidence="3" id="KW-1185">Reference proteome</keyword>
<name>A0A392S056_9FABA</name>
<dbReference type="Proteomes" id="UP000265520">
    <property type="component" value="Unassembled WGS sequence"/>
</dbReference>